<dbReference type="Proteomes" id="UP001152795">
    <property type="component" value="Unassembled WGS sequence"/>
</dbReference>
<dbReference type="InterPro" id="IPR012337">
    <property type="entry name" value="RNaseH-like_sf"/>
</dbReference>
<comment type="caution">
    <text evidence="1">The sequence shown here is derived from an EMBL/GenBank/DDBJ whole genome shotgun (WGS) entry which is preliminary data.</text>
</comment>
<keyword evidence="2" id="KW-1185">Reference proteome</keyword>
<dbReference type="GO" id="GO:0003676">
    <property type="term" value="F:nucleic acid binding"/>
    <property type="evidence" value="ECO:0007669"/>
    <property type="project" value="InterPro"/>
</dbReference>
<dbReference type="EMBL" id="CACRXK020009361">
    <property type="protein sequence ID" value="CAB4017013.1"/>
    <property type="molecule type" value="Genomic_DNA"/>
</dbReference>
<dbReference type="InterPro" id="IPR058913">
    <property type="entry name" value="Integrase_dom_put"/>
</dbReference>
<dbReference type="GO" id="GO:0015074">
    <property type="term" value="P:DNA integration"/>
    <property type="evidence" value="ECO:0007669"/>
    <property type="project" value="InterPro"/>
</dbReference>
<evidence type="ECO:0000313" key="2">
    <source>
        <dbReference type="Proteomes" id="UP001152795"/>
    </source>
</evidence>
<dbReference type="Pfam" id="PF24764">
    <property type="entry name" value="rva_4"/>
    <property type="match status" value="1"/>
</dbReference>
<dbReference type="PANTHER" id="PTHR46791:SF5">
    <property type="entry name" value="CLR5 DOMAIN-CONTAINING PROTEIN-RELATED"/>
    <property type="match status" value="1"/>
</dbReference>
<accession>A0A6S7IIF2</accession>
<evidence type="ECO:0000313" key="1">
    <source>
        <dbReference type="EMBL" id="CAB4017013.1"/>
    </source>
</evidence>
<reference evidence="1" key="1">
    <citation type="submission" date="2020-04" db="EMBL/GenBank/DDBJ databases">
        <authorList>
            <person name="Alioto T."/>
            <person name="Alioto T."/>
            <person name="Gomez Garrido J."/>
        </authorList>
    </citation>
    <scope>NUCLEOTIDE SEQUENCE</scope>
    <source>
        <strain evidence="1">A484AB</strain>
    </source>
</reference>
<dbReference type="AlphaFoldDB" id="A0A6S7IIF2"/>
<dbReference type="Gene3D" id="3.30.420.10">
    <property type="entry name" value="Ribonuclease H-like superfamily/Ribonuclease H"/>
    <property type="match status" value="1"/>
</dbReference>
<dbReference type="PROSITE" id="PS50994">
    <property type="entry name" value="INTEGRASE"/>
    <property type="match status" value="1"/>
</dbReference>
<protein>
    <submittedName>
        <fullName evidence="1">LOW QUALITY PROTEIN: uncharacterized protein LOC110236864</fullName>
    </submittedName>
</protein>
<sequence>MADLQDQELTHVEIARVIRDIAEGVNNENIDLMKLRLDYVNRMSVTLGLPEEVINALSLVYQQLDRMAERMVESRDVDVQYRPSVICSGRGRPRISISQEQLSFLVDQGFTVKEMSSILGVGQRTVERRLAAFDLSIKATYSNINDEDLDELVNAVQNENSSTGIRMLKGYLFSKGYRIQRERIRQSLLRTDPTGAVQRWKNAVKKRKYSVFSPLALWHIDGHHKLIRWRIVVHGGVDGYSRIPVYIHASNNNRADTVPQLFLGAVDEYGLPSRVRSDKGGENVDVSWYMLTHEQRGPHRGSMITGKSTHNQRIERLWRDVFQGCLYLFYDIFYALERFGILDHENEVHLWCLHFVFLPVVNNHLQSWRQAWIHHPLRTERNMSPIQLWVKGLHMVCRSDSTAPREVFQGDFLNYGVDYEGPVPLQESERVEVPETMCPLETEEMENIYQFSAQDGMSMDEIVEKYIDAVDFVTRLLQG</sequence>
<dbReference type="InterPro" id="IPR001584">
    <property type="entry name" value="Integrase_cat-core"/>
</dbReference>
<dbReference type="SUPFAM" id="SSF53098">
    <property type="entry name" value="Ribonuclease H-like"/>
    <property type="match status" value="1"/>
</dbReference>
<dbReference type="InterPro" id="IPR036397">
    <property type="entry name" value="RNaseH_sf"/>
</dbReference>
<dbReference type="OrthoDB" id="5980853at2759"/>
<gene>
    <name evidence="1" type="ORF">PACLA_8A072465</name>
</gene>
<dbReference type="PANTHER" id="PTHR46791">
    <property type="entry name" value="EXPRESSED PROTEIN"/>
    <property type="match status" value="1"/>
</dbReference>
<organism evidence="1 2">
    <name type="scientific">Paramuricea clavata</name>
    <name type="common">Red gorgonian</name>
    <name type="synonym">Violescent sea-whip</name>
    <dbReference type="NCBI Taxonomy" id="317549"/>
    <lineage>
        <taxon>Eukaryota</taxon>
        <taxon>Metazoa</taxon>
        <taxon>Cnidaria</taxon>
        <taxon>Anthozoa</taxon>
        <taxon>Octocorallia</taxon>
        <taxon>Malacalcyonacea</taxon>
        <taxon>Plexauridae</taxon>
        <taxon>Paramuricea</taxon>
    </lineage>
</organism>
<proteinExistence type="predicted"/>
<name>A0A6S7IIF2_PARCT</name>